<reference evidence="2" key="1">
    <citation type="journal article" date="2017" name="Nat. Ecol. Evol.">
        <title>Genome expansion and lineage-specific genetic innovations in the forest pathogenic fungi Armillaria.</title>
        <authorList>
            <person name="Sipos G."/>
            <person name="Prasanna A.N."/>
            <person name="Walter M.C."/>
            <person name="O'Connor E."/>
            <person name="Balint B."/>
            <person name="Krizsan K."/>
            <person name="Kiss B."/>
            <person name="Hess J."/>
            <person name="Varga T."/>
            <person name="Slot J."/>
            <person name="Riley R."/>
            <person name="Boka B."/>
            <person name="Rigling D."/>
            <person name="Barry K."/>
            <person name="Lee J."/>
            <person name="Mihaltcheva S."/>
            <person name="LaButti K."/>
            <person name="Lipzen A."/>
            <person name="Waldron R."/>
            <person name="Moloney N.M."/>
            <person name="Sperisen C."/>
            <person name="Kredics L."/>
            <person name="Vagvoelgyi C."/>
            <person name="Patrignani A."/>
            <person name="Fitzpatrick D."/>
            <person name="Nagy I."/>
            <person name="Doyle S."/>
            <person name="Anderson J.B."/>
            <person name="Grigoriev I.V."/>
            <person name="Gueldener U."/>
            <person name="Muensterkoetter M."/>
            <person name="Nagy L.G."/>
        </authorList>
    </citation>
    <scope>NUCLEOTIDE SEQUENCE [LARGE SCALE GENOMIC DNA]</scope>
    <source>
        <strain evidence="2">C18/9</strain>
    </source>
</reference>
<organism evidence="1 2">
    <name type="scientific">Armillaria ostoyae</name>
    <name type="common">Armillaria root rot fungus</name>
    <dbReference type="NCBI Taxonomy" id="47428"/>
    <lineage>
        <taxon>Eukaryota</taxon>
        <taxon>Fungi</taxon>
        <taxon>Dikarya</taxon>
        <taxon>Basidiomycota</taxon>
        <taxon>Agaricomycotina</taxon>
        <taxon>Agaricomycetes</taxon>
        <taxon>Agaricomycetidae</taxon>
        <taxon>Agaricales</taxon>
        <taxon>Marasmiineae</taxon>
        <taxon>Physalacriaceae</taxon>
        <taxon>Armillaria</taxon>
    </lineage>
</organism>
<gene>
    <name evidence="1" type="ORF">ARMOST_16689</name>
</gene>
<dbReference type="Proteomes" id="UP000219338">
    <property type="component" value="Unassembled WGS sequence"/>
</dbReference>
<dbReference type="AlphaFoldDB" id="A0A284RWX0"/>
<name>A0A284RWX0_ARMOS</name>
<accession>A0A284RWX0</accession>
<sequence length="113" mass="12952">MTLRVRADSRLAVTWTCYLNKQKLRYIQKQGHGFSYREKPQMQLKLSFRVKEHQTGITYEGQSLKNVLFTVVDPTVFVGITLHQNSADPQQNAKKRNDRIGALWGGVFLAGMP</sequence>
<evidence type="ECO:0000313" key="2">
    <source>
        <dbReference type="Proteomes" id="UP000219338"/>
    </source>
</evidence>
<proteinExistence type="predicted"/>
<protein>
    <submittedName>
        <fullName evidence="1">Uncharacterized protein</fullName>
    </submittedName>
</protein>
<keyword evidence="2" id="KW-1185">Reference proteome</keyword>
<evidence type="ECO:0000313" key="1">
    <source>
        <dbReference type="EMBL" id="SJL13250.1"/>
    </source>
</evidence>
<dbReference type="EMBL" id="FUEG01000019">
    <property type="protein sequence ID" value="SJL13250.1"/>
    <property type="molecule type" value="Genomic_DNA"/>
</dbReference>